<name>A0A918K2X9_9ACTN</name>
<dbReference type="PANTHER" id="PTHR48050:SF13">
    <property type="entry name" value="STEROL 3-BETA-GLUCOSYLTRANSFERASE UGT80A2"/>
    <property type="match status" value="1"/>
</dbReference>
<feature type="compositionally biased region" description="Low complexity" evidence="5">
    <location>
        <begin position="176"/>
        <end position="192"/>
    </location>
</feature>
<dbReference type="Proteomes" id="UP000645555">
    <property type="component" value="Unassembled WGS sequence"/>
</dbReference>
<dbReference type="NCBIfam" id="TIGR04516">
    <property type="entry name" value="glycosyl_450act"/>
    <property type="match status" value="1"/>
</dbReference>
<keyword evidence="3 8" id="KW-0808">Transferase</keyword>
<accession>A0A918K2X9</accession>
<keyword evidence="9" id="KW-1185">Reference proteome</keyword>
<dbReference type="PANTHER" id="PTHR48050">
    <property type="entry name" value="STEROL 3-BETA-GLUCOSYLTRANSFERASE"/>
    <property type="match status" value="1"/>
</dbReference>
<dbReference type="AlphaFoldDB" id="A0A918K2X9"/>
<dbReference type="CDD" id="cd03784">
    <property type="entry name" value="GT1_Gtf-like"/>
    <property type="match status" value="1"/>
</dbReference>
<keyword evidence="4" id="KW-0045">Antibiotic biosynthesis</keyword>
<sequence>MKVLLTSFAMDAHFNGSVPLAWALRAAGHEVRVASQPSLTGSITAAGLTAVPVGADHRLDEMVKGVGDSVLSHHADQSLDPDEPGQLTPAFLKGWDTMMTATFFTLVNDDPMVDELVAFARDWEPDLVLWEPFTFAGAVAARATGAAHARLLSFPDLFMSMRRAFLAQIGADPAADGGAAGMSGMSGTSGADGRAHPEDSLGQWLEWTLGRHGLSFDEEAVTGQWSVDQVPRSFRPPSDGPTVGMRYVPYNGPVPAVVPDWLRVPPTRPRVCVTLGLTARTSEFPNAVPVDVVLKAVEGLDIEVVATLDAQERALLTHVPENVRLVDHVPLHALLPTCSAIVHHGGAGTWSTALVEGVPQIAMGWIWDAIDRARRQQELGAGLHLPSHDVTVEGLRSRLVRVLEEPSFATAAARLRAEAEAEPTPARIVPVLERLTAQHRAHGGLRPGGVSAACAS</sequence>
<reference evidence="8" key="2">
    <citation type="submission" date="2020-09" db="EMBL/GenBank/DDBJ databases">
        <authorList>
            <person name="Sun Q."/>
            <person name="Ohkuma M."/>
        </authorList>
    </citation>
    <scope>NUCLEOTIDE SEQUENCE</scope>
    <source>
        <strain evidence="8">JCM 4956</strain>
    </source>
</reference>
<dbReference type="InterPro" id="IPR050426">
    <property type="entry name" value="Glycosyltransferase_28"/>
</dbReference>
<dbReference type="GO" id="GO:0008194">
    <property type="term" value="F:UDP-glycosyltransferase activity"/>
    <property type="evidence" value="ECO:0007669"/>
    <property type="project" value="InterPro"/>
</dbReference>
<dbReference type="InterPro" id="IPR010610">
    <property type="entry name" value="EryCIII-like_C"/>
</dbReference>
<dbReference type="InterPro" id="IPR002213">
    <property type="entry name" value="UDP_glucos_trans"/>
</dbReference>
<feature type="region of interest" description="Disordered" evidence="5">
    <location>
        <begin position="176"/>
        <end position="197"/>
    </location>
</feature>
<dbReference type="SUPFAM" id="SSF53756">
    <property type="entry name" value="UDP-Glycosyltransferase/glycogen phosphorylase"/>
    <property type="match status" value="1"/>
</dbReference>
<comment type="caution">
    <text evidence="8">The sequence shown here is derived from an EMBL/GenBank/DDBJ whole genome shotgun (WGS) entry which is preliminary data.</text>
</comment>
<dbReference type="Gene3D" id="3.40.50.2000">
    <property type="entry name" value="Glycogen Phosphorylase B"/>
    <property type="match status" value="2"/>
</dbReference>
<keyword evidence="2" id="KW-0328">Glycosyltransferase</keyword>
<feature type="domain" description="Erythromycin biosynthesis protein CIII-like N-terminal" evidence="7">
    <location>
        <begin position="22"/>
        <end position="276"/>
    </location>
</feature>
<gene>
    <name evidence="8" type="ORF">GCM10010515_09640</name>
</gene>
<dbReference type="FunFam" id="3.40.50.2000:FF:000072">
    <property type="entry name" value="Glycosyl transferase"/>
    <property type="match status" value="1"/>
</dbReference>
<evidence type="ECO:0000256" key="4">
    <source>
        <dbReference type="ARBA" id="ARBA00023194"/>
    </source>
</evidence>
<evidence type="ECO:0000256" key="2">
    <source>
        <dbReference type="ARBA" id="ARBA00022676"/>
    </source>
</evidence>
<evidence type="ECO:0000256" key="3">
    <source>
        <dbReference type="ARBA" id="ARBA00022679"/>
    </source>
</evidence>
<comment type="similarity">
    <text evidence="1">Belongs to the glycosyltransferase 28 family.</text>
</comment>
<dbReference type="GO" id="GO:0016758">
    <property type="term" value="F:hexosyltransferase activity"/>
    <property type="evidence" value="ECO:0007669"/>
    <property type="project" value="UniProtKB-ARBA"/>
</dbReference>
<evidence type="ECO:0000256" key="5">
    <source>
        <dbReference type="SAM" id="MobiDB-lite"/>
    </source>
</evidence>
<dbReference type="EMBL" id="BMWD01000002">
    <property type="protein sequence ID" value="GGX44805.1"/>
    <property type="molecule type" value="Genomic_DNA"/>
</dbReference>
<evidence type="ECO:0000259" key="7">
    <source>
        <dbReference type="Pfam" id="PF21036"/>
    </source>
</evidence>
<dbReference type="InterPro" id="IPR048284">
    <property type="entry name" value="EryCIII-like_N"/>
</dbReference>
<dbReference type="InterPro" id="IPR030953">
    <property type="entry name" value="Glycosyl_450act"/>
</dbReference>
<protein>
    <submittedName>
        <fullName evidence="8">Glycosyl transferase</fullName>
    </submittedName>
</protein>
<dbReference type="RefSeq" id="WP_190034021.1">
    <property type="nucleotide sequence ID" value="NZ_BMWD01000002.1"/>
</dbReference>
<evidence type="ECO:0000256" key="1">
    <source>
        <dbReference type="ARBA" id="ARBA00006962"/>
    </source>
</evidence>
<dbReference type="Pfam" id="PF21036">
    <property type="entry name" value="EryCIII-like_N"/>
    <property type="match status" value="1"/>
</dbReference>
<dbReference type="GO" id="GO:0017000">
    <property type="term" value="P:antibiotic biosynthetic process"/>
    <property type="evidence" value="ECO:0007669"/>
    <property type="project" value="UniProtKB-KW"/>
</dbReference>
<proteinExistence type="inferred from homology"/>
<evidence type="ECO:0000259" key="6">
    <source>
        <dbReference type="Pfam" id="PF06722"/>
    </source>
</evidence>
<organism evidence="8 9">
    <name type="scientific">Streptomyces fructofermentans</name>
    <dbReference type="NCBI Taxonomy" id="152141"/>
    <lineage>
        <taxon>Bacteria</taxon>
        <taxon>Bacillati</taxon>
        <taxon>Actinomycetota</taxon>
        <taxon>Actinomycetes</taxon>
        <taxon>Kitasatosporales</taxon>
        <taxon>Streptomycetaceae</taxon>
        <taxon>Streptomyces</taxon>
    </lineage>
</organism>
<evidence type="ECO:0000313" key="8">
    <source>
        <dbReference type="EMBL" id="GGX44805.1"/>
    </source>
</evidence>
<reference evidence="8" key="1">
    <citation type="journal article" date="2014" name="Int. J. Syst. Evol. Microbiol.">
        <title>Complete genome sequence of Corynebacterium casei LMG S-19264T (=DSM 44701T), isolated from a smear-ripened cheese.</title>
        <authorList>
            <consortium name="US DOE Joint Genome Institute (JGI-PGF)"/>
            <person name="Walter F."/>
            <person name="Albersmeier A."/>
            <person name="Kalinowski J."/>
            <person name="Ruckert C."/>
        </authorList>
    </citation>
    <scope>NUCLEOTIDE SEQUENCE</scope>
    <source>
        <strain evidence="8">JCM 4956</strain>
    </source>
</reference>
<feature type="domain" description="Erythromycin biosynthesis protein CIII-like C-terminal" evidence="6">
    <location>
        <begin position="293"/>
        <end position="435"/>
    </location>
</feature>
<dbReference type="Pfam" id="PF06722">
    <property type="entry name" value="EryCIII-like_C"/>
    <property type="match status" value="1"/>
</dbReference>
<evidence type="ECO:0000313" key="9">
    <source>
        <dbReference type="Proteomes" id="UP000645555"/>
    </source>
</evidence>